<keyword evidence="9 10" id="KW-0472">Membrane</keyword>
<name>A0A7W0C8I3_9BACT</name>
<keyword evidence="5 10" id="KW-0812">Transmembrane</keyword>
<keyword evidence="8 10" id="KW-1133">Transmembrane helix</keyword>
<keyword evidence="6" id="KW-1278">Translocase</keyword>
<keyword evidence="3" id="KW-0285">Flavoprotein</keyword>
<evidence type="ECO:0000256" key="1">
    <source>
        <dbReference type="ARBA" id="ARBA00022448"/>
    </source>
</evidence>
<feature type="transmembrane region" description="Helical" evidence="10">
    <location>
        <begin position="212"/>
        <end position="231"/>
    </location>
</feature>
<feature type="transmembrane region" description="Helical" evidence="10">
    <location>
        <begin position="237"/>
        <end position="257"/>
    </location>
</feature>
<evidence type="ECO:0000256" key="5">
    <source>
        <dbReference type="ARBA" id="ARBA00022692"/>
    </source>
</evidence>
<dbReference type="InterPro" id="IPR004338">
    <property type="entry name" value="NqrB/RnfD"/>
</dbReference>
<protein>
    <submittedName>
        <fullName evidence="11">Electron transport complex protein RnfD</fullName>
    </submittedName>
</protein>
<feature type="transmembrane region" description="Helical" evidence="10">
    <location>
        <begin position="81"/>
        <end position="110"/>
    </location>
</feature>
<feature type="transmembrane region" description="Helical" evidence="10">
    <location>
        <begin position="186"/>
        <end position="205"/>
    </location>
</feature>
<evidence type="ECO:0000256" key="4">
    <source>
        <dbReference type="ARBA" id="ARBA00022643"/>
    </source>
</evidence>
<keyword evidence="2" id="KW-0597">Phosphoprotein</keyword>
<dbReference type="EMBL" id="JACDUS010000003">
    <property type="protein sequence ID" value="MBA2881144.1"/>
    <property type="molecule type" value="Genomic_DNA"/>
</dbReference>
<gene>
    <name evidence="11" type="ORF">HNR65_001470</name>
</gene>
<evidence type="ECO:0000313" key="11">
    <source>
        <dbReference type="EMBL" id="MBA2881144.1"/>
    </source>
</evidence>
<comment type="caution">
    <text evidence="11">The sequence shown here is derived from an EMBL/GenBank/DDBJ whole genome shotgun (WGS) entry which is preliminary data.</text>
</comment>
<feature type="transmembrane region" description="Helical" evidence="10">
    <location>
        <begin position="122"/>
        <end position="141"/>
    </location>
</feature>
<dbReference type="AlphaFoldDB" id="A0A7W0C8I3"/>
<evidence type="ECO:0000256" key="3">
    <source>
        <dbReference type="ARBA" id="ARBA00022630"/>
    </source>
</evidence>
<feature type="transmembrane region" description="Helical" evidence="10">
    <location>
        <begin position="264"/>
        <end position="283"/>
    </location>
</feature>
<dbReference type="GO" id="GO:0005886">
    <property type="term" value="C:plasma membrane"/>
    <property type="evidence" value="ECO:0007669"/>
    <property type="project" value="TreeGrafter"/>
</dbReference>
<evidence type="ECO:0000256" key="2">
    <source>
        <dbReference type="ARBA" id="ARBA00022553"/>
    </source>
</evidence>
<evidence type="ECO:0000256" key="9">
    <source>
        <dbReference type="ARBA" id="ARBA00023136"/>
    </source>
</evidence>
<dbReference type="GO" id="GO:0055085">
    <property type="term" value="P:transmembrane transport"/>
    <property type="evidence" value="ECO:0007669"/>
    <property type="project" value="InterPro"/>
</dbReference>
<feature type="transmembrane region" description="Helical" evidence="10">
    <location>
        <begin position="28"/>
        <end position="61"/>
    </location>
</feature>
<keyword evidence="12" id="KW-1185">Reference proteome</keyword>
<dbReference type="RefSeq" id="WP_181550798.1">
    <property type="nucleotide sequence ID" value="NZ_JACDUS010000003.1"/>
</dbReference>
<dbReference type="Proteomes" id="UP000525298">
    <property type="component" value="Unassembled WGS sequence"/>
</dbReference>
<proteinExistence type="predicted"/>
<evidence type="ECO:0000256" key="10">
    <source>
        <dbReference type="SAM" id="Phobius"/>
    </source>
</evidence>
<evidence type="ECO:0000256" key="8">
    <source>
        <dbReference type="ARBA" id="ARBA00022989"/>
    </source>
</evidence>
<keyword evidence="4" id="KW-0288">FMN</keyword>
<keyword evidence="7" id="KW-0249">Electron transport</keyword>
<organism evidence="11 12">
    <name type="scientific">Desulfosalsimonas propionicica</name>
    <dbReference type="NCBI Taxonomy" id="332175"/>
    <lineage>
        <taxon>Bacteria</taxon>
        <taxon>Pseudomonadati</taxon>
        <taxon>Thermodesulfobacteriota</taxon>
        <taxon>Desulfobacteria</taxon>
        <taxon>Desulfobacterales</taxon>
        <taxon>Desulfosalsimonadaceae</taxon>
        <taxon>Desulfosalsimonas</taxon>
    </lineage>
</organism>
<dbReference type="Pfam" id="PF03116">
    <property type="entry name" value="NQR2_RnfD_RnfE"/>
    <property type="match status" value="1"/>
</dbReference>
<evidence type="ECO:0000256" key="7">
    <source>
        <dbReference type="ARBA" id="ARBA00022982"/>
    </source>
</evidence>
<keyword evidence="1" id="KW-0813">Transport</keyword>
<sequence length="322" mass="34674">MPDRKKLTVSYAPFWHDGSRISTKHYHIMAATLLAVIAGLLRYGMPALGVLALSIGSAMAWEYVMNRLTRRPVSIGDGNAALIGLLFGMLLPAVIPWWVVITGTFVGVVIGKQIYGGIGGNPFNPVAVAYAILMISWPIYFDFNAALVDYPFDFTAAYPLVLMKAYGSAGIESFSLTDLLLGRQTGGIGATFGLGLLIGGIYLMIRGFIRWEIAVSFLAGVLVSALCFNLYNPEVYAGPGVHLLTGFTLMGAFFLATEDSSSPVHFIPMLIYGALGGVLTVLIRNQGAHVDGVIYAILIINLVHPLIDKIRPKATGRVMHHA</sequence>
<dbReference type="NCBIfam" id="TIGR01946">
    <property type="entry name" value="rnfD"/>
    <property type="match status" value="1"/>
</dbReference>
<evidence type="ECO:0000256" key="6">
    <source>
        <dbReference type="ARBA" id="ARBA00022967"/>
    </source>
</evidence>
<dbReference type="PANTHER" id="PTHR30578:SF0">
    <property type="entry name" value="ION-TRANSLOCATING OXIDOREDUCTASE COMPLEX SUBUNIT D"/>
    <property type="match status" value="1"/>
</dbReference>
<evidence type="ECO:0000313" key="12">
    <source>
        <dbReference type="Proteomes" id="UP000525298"/>
    </source>
</evidence>
<feature type="transmembrane region" description="Helical" evidence="10">
    <location>
        <begin position="289"/>
        <end position="307"/>
    </location>
</feature>
<accession>A0A7W0C8I3</accession>
<dbReference type="InterPro" id="IPR011303">
    <property type="entry name" value="RnfD_bac"/>
</dbReference>
<dbReference type="GO" id="GO:0022900">
    <property type="term" value="P:electron transport chain"/>
    <property type="evidence" value="ECO:0007669"/>
    <property type="project" value="InterPro"/>
</dbReference>
<reference evidence="11 12" key="1">
    <citation type="submission" date="2020-07" db="EMBL/GenBank/DDBJ databases">
        <title>Genomic Encyclopedia of Type Strains, Phase IV (KMG-IV): sequencing the most valuable type-strain genomes for metagenomic binning, comparative biology and taxonomic classification.</title>
        <authorList>
            <person name="Goeker M."/>
        </authorList>
    </citation>
    <scope>NUCLEOTIDE SEQUENCE [LARGE SCALE GENOMIC DNA]</scope>
    <source>
        <strain evidence="11 12">DSM 17721</strain>
    </source>
</reference>
<dbReference type="PANTHER" id="PTHR30578">
    <property type="entry name" value="ELECTRON TRANSPORT COMPLEX PROTEIN RNFD"/>
    <property type="match status" value="1"/>
</dbReference>